<organism evidence="1 2">
    <name type="scientific">Dictyobacter aurantiacus</name>
    <dbReference type="NCBI Taxonomy" id="1936993"/>
    <lineage>
        <taxon>Bacteria</taxon>
        <taxon>Bacillati</taxon>
        <taxon>Chloroflexota</taxon>
        <taxon>Ktedonobacteria</taxon>
        <taxon>Ktedonobacterales</taxon>
        <taxon>Dictyobacteraceae</taxon>
        <taxon>Dictyobacter</taxon>
    </lineage>
</organism>
<comment type="caution">
    <text evidence="1">The sequence shown here is derived from an EMBL/GenBank/DDBJ whole genome shotgun (WGS) entry which is preliminary data.</text>
</comment>
<dbReference type="EMBL" id="BIFQ01000001">
    <property type="protein sequence ID" value="GCE03198.1"/>
    <property type="molecule type" value="Genomic_DNA"/>
</dbReference>
<dbReference type="Proteomes" id="UP000287224">
    <property type="component" value="Unassembled WGS sequence"/>
</dbReference>
<accession>A0A401Z8Q6</accession>
<evidence type="ECO:0000313" key="2">
    <source>
        <dbReference type="Proteomes" id="UP000287224"/>
    </source>
</evidence>
<evidence type="ECO:0000313" key="1">
    <source>
        <dbReference type="EMBL" id="GCE03198.1"/>
    </source>
</evidence>
<proteinExistence type="predicted"/>
<name>A0A401Z8Q6_9CHLR</name>
<keyword evidence="2" id="KW-1185">Reference proteome</keyword>
<dbReference type="AlphaFoldDB" id="A0A401Z8Q6"/>
<reference evidence="2" key="1">
    <citation type="submission" date="2018-12" db="EMBL/GenBank/DDBJ databases">
        <title>Tengunoibacter tsumagoiensis gen. nov., sp. nov., Dictyobacter kobayashii sp. nov., D. alpinus sp. nov., and D. joshuensis sp. nov. and description of Dictyobacteraceae fam. nov. within the order Ktedonobacterales isolated from Tengu-no-mugimeshi.</title>
        <authorList>
            <person name="Wang C.M."/>
            <person name="Zheng Y."/>
            <person name="Sakai Y."/>
            <person name="Toyoda A."/>
            <person name="Minakuchi Y."/>
            <person name="Abe K."/>
            <person name="Yokota A."/>
            <person name="Yabe S."/>
        </authorList>
    </citation>
    <scope>NUCLEOTIDE SEQUENCE [LARGE SCALE GENOMIC DNA]</scope>
    <source>
        <strain evidence="2">S-27</strain>
    </source>
</reference>
<protein>
    <submittedName>
        <fullName evidence="1">Uncharacterized protein</fullName>
    </submittedName>
</protein>
<sequence length="175" mass="19646">MFMLSKPLIAVFDNYAHAEHAINQLHQCGISRKSIQCTRKTDHWKLLHMFSRRYESFEELEADLESIGTPLTEIHFYERAYEAGMTLLVVRAGIYVEQAKVILISHGGYDYASHPHLSFAPAPGARMRIEDSSQPGTAFTSEGISAVHADSQVIDADVAHALRILSEKNQNDLHP</sequence>
<gene>
    <name evidence="1" type="ORF">KDAU_05270</name>
</gene>